<dbReference type="EMBL" id="HBIO01006415">
    <property type="protein sequence ID" value="CAE0459849.1"/>
    <property type="molecule type" value="Transcribed_RNA"/>
</dbReference>
<feature type="compositionally biased region" description="Basic and acidic residues" evidence="6">
    <location>
        <begin position="496"/>
        <end position="505"/>
    </location>
</feature>
<dbReference type="PANTHER" id="PTHR48039">
    <property type="entry name" value="RNA-BINDING MOTIF PROTEIN 14B"/>
    <property type="match status" value="1"/>
</dbReference>
<feature type="domain" description="RRM" evidence="7">
    <location>
        <begin position="14"/>
        <end position="98"/>
    </location>
</feature>
<dbReference type="Gene3D" id="3.30.70.330">
    <property type="match status" value="4"/>
</dbReference>
<dbReference type="GO" id="GO:0003729">
    <property type="term" value="F:mRNA binding"/>
    <property type="evidence" value="ECO:0007669"/>
    <property type="project" value="TreeGrafter"/>
</dbReference>
<evidence type="ECO:0000256" key="3">
    <source>
        <dbReference type="ARBA" id="ARBA00022884"/>
    </source>
</evidence>
<protein>
    <recommendedName>
        <fullName evidence="7">RRM domain-containing protein</fullName>
    </recommendedName>
</protein>
<name>A0A7S3PYQ9_9STRA</name>
<evidence type="ECO:0000256" key="5">
    <source>
        <dbReference type="PROSITE-ProRule" id="PRU00176"/>
    </source>
</evidence>
<evidence type="ECO:0000256" key="2">
    <source>
        <dbReference type="ARBA" id="ARBA00022737"/>
    </source>
</evidence>
<feature type="region of interest" description="Disordered" evidence="6">
    <location>
        <begin position="842"/>
        <end position="867"/>
    </location>
</feature>
<feature type="compositionally biased region" description="Basic and acidic residues" evidence="6">
    <location>
        <begin position="245"/>
        <end position="259"/>
    </location>
</feature>
<feature type="region of interest" description="Disordered" evidence="6">
    <location>
        <begin position="109"/>
        <end position="137"/>
    </location>
</feature>
<dbReference type="InterPro" id="IPR000504">
    <property type="entry name" value="RRM_dom"/>
</dbReference>
<dbReference type="SUPFAM" id="SSF54928">
    <property type="entry name" value="RNA-binding domain, RBD"/>
    <property type="match status" value="3"/>
</dbReference>
<dbReference type="AlphaFoldDB" id="A0A7S3PYQ9"/>
<dbReference type="InterPro" id="IPR035979">
    <property type="entry name" value="RBD_domain_sf"/>
</dbReference>
<feature type="region of interest" description="Disordered" evidence="6">
    <location>
        <begin position="660"/>
        <end position="699"/>
    </location>
</feature>
<feature type="region of interest" description="Disordered" evidence="6">
    <location>
        <begin position="243"/>
        <end position="334"/>
    </location>
</feature>
<sequence>MGDNSTVFKKKTDKTVFFRYSPSDSSITRKNFESFFSDVGPVKKCSLIRQEKAKSENNRREAKGYGFCKFTSREDAVSAAKSLNEGYMQTENGQKVKVWVELADAQVASKKEDAKTQRKNTSSQNLEAGGANSTQDDEILQLQAKKRTSRVILRNLSFYATEHNIRQAMEEKFGEVVDINLPLVPSQDDGKGNKRKQHRGFAFVTFANPRSAHKAVDTCASDEQVMIKKRPVAIDFSVSKFQHKRMQEEDKGGNSKMDTESDEEDGSDEKIESDSQAGSGNSEGEDEESDSDDDNSESQEDASDTEEDSGDELSDSDEDEDDEQKEDKPKSITQKNSEEFSLFLRNLPFDATRHDLFTLFAQYGHIAGIYLVMDKSTGVNKGTAFVSYSKEGGSIRALEASNGSDSQDFESAKSMEGNGISGGGLYLGGRRIFVNSTVNKVTADSLKVERDEDGKPLEKKIGKDKRNLYLKGEGRVAEGGDATNNPDAWENIPESDQLKRGRAHQEKAQKLRSPLFFINPFRLSIRNLSKNVDEPQLKILLATGIKKGLEKKLIDKHDMMAHWRAGGEMTKREIISKVAASEKDGSLVPPFDDSKLKQFIPSVYIDRDFQVPTKQAENAKVSKLIAPSRGFGFAEFTHHAHAIACLRELNNNPAYSAEFVPGGKRAKEMKRQRSNKKQKKKISQNDFEDGPDGKSFVGDDGKVRVPRLVIEFTVENKAKARKQAERKAFQQANVNKQRILAKEAAAAKPDAEVKVKKSRGQKQREKKRKLKEAGLLDEDSKDVPTENVDIAKKPMAKKAEADSDSDVKSKSVKPPKNKKKKVDKKEEKFEDMVRSYRKVFANTAADKTDGAAAVNPRADVEKKRWFD</sequence>
<feature type="compositionally biased region" description="Basic and acidic residues" evidence="6">
    <location>
        <begin position="858"/>
        <end position="867"/>
    </location>
</feature>
<dbReference type="InterPro" id="IPR012677">
    <property type="entry name" value="Nucleotide-bd_a/b_plait_sf"/>
</dbReference>
<feature type="region of interest" description="Disordered" evidence="6">
    <location>
        <begin position="476"/>
        <end position="505"/>
    </location>
</feature>
<feature type="compositionally biased region" description="Acidic residues" evidence="6">
    <location>
        <begin position="283"/>
        <end position="324"/>
    </location>
</feature>
<comment type="subcellular location">
    <subcellularLocation>
        <location evidence="1">Nucleus</location>
    </subcellularLocation>
</comment>
<evidence type="ECO:0000256" key="4">
    <source>
        <dbReference type="ARBA" id="ARBA00023242"/>
    </source>
</evidence>
<dbReference type="GO" id="GO:0005634">
    <property type="term" value="C:nucleus"/>
    <property type="evidence" value="ECO:0007669"/>
    <property type="project" value="UniProtKB-SubCell"/>
</dbReference>
<evidence type="ECO:0000259" key="7">
    <source>
        <dbReference type="PROSITE" id="PS50102"/>
    </source>
</evidence>
<evidence type="ECO:0000256" key="1">
    <source>
        <dbReference type="ARBA" id="ARBA00004123"/>
    </source>
</evidence>
<feature type="compositionally biased region" description="Basic residues" evidence="6">
    <location>
        <begin position="672"/>
        <end position="682"/>
    </location>
</feature>
<dbReference type="PANTHER" id="PTHR48039:SF5">
    <property type="entry name" value="RNA-BINDING PROTEIN 28"/>
    <property type="match status" value="1"/>
</dbReference>
<feature type="compositionally biased region" description="Basic residues" evidence="6">
    <location>
        <begin position="756"/>
        <end position="770"/>
    </location>
</feature>
<feature type="domain" description="RRM" evidence="7">
    <location>
        <begin position="149"/>
        <end position="239"/>
    </location>
</feature>
<keyword evidence="3 5" id="KW-0694">RNA-binding</keyword>
<evidence type="ECO:0000256" key="6">
    <source>
        <dbReference type="SAM" id="MobiDB-lite"/>
    </source>
</evidence>
<feature type="compositionally biased region" description="Basic residues" evidence="6">
    <location>
        <begin position="810"/>
        <end position="822"/>
    </location>
</feature>
<dbReference type="InterPro" id="IPR051945">
    <property type="entry name" value="RRM_MRD1_RNA_proc_ribogen"/>
</dbReference>
<reference evidence="8" key="1">
    <citation type="submission" date="2021-01" db="EMBL/GenBank/DDBJ databases">
        <authorList>
            <person name="Corre E."/>
            <person name="Pelletier E."/>
            <person name="Niang G."/>
            <person name="Scheremetjew M."/>
            <person name="Finn R."/>
            <person name="Kale V."/>
            <person name="Holt S."/>
            <person name="Cochrane G."/>
            <person name="Meng A."/>
            <person name="Brown T."/>
            <person name="Cohen L."/>
        </authorList>
    </citation>
    <scope>NUCLEOTIDE SEQUENCE</scope>
    <source>
        <strain evidence="8">MM31A-1</strain>
    </source>
</reference>
<feature type="region of interest" description="Disordered" evidence="6">
    <location>
        <begin position="743"/>
        <end position="828"/>
    </location>
</feature>
<dbReference type="PROSITE" id="PS50102">
    <property type="entry name" value="RRM"/>
    <property type="match status" value="3"/>
</dbReference>
<proteinExistence type="predicted"/>
<feature type="compositionally biased region" description="Basic and acidic residues" evidence="6">
    <location>
        <begin position="781"/>
        <end position="809"/>
    </location>
</feature>
<organism evidence="8">
    <name type="scientific">Chaetoceros debilis</name>
    <dbReference type="NCBI Taxonomy" id="122233"/>
    <lineage>
        <taxon>Eukaryota</taxon>
        <taxon>Sar</taxon>
        <taxon>Stramenopiles</taxon>
        <taxon>Ochrophyta</taxon>
        <taxon>Bacillariophyta</taxon>
        <taxon>Coscinodiscophyceae</taxon>
        <taxon>Chaetocerotophycidae</taxon>
        <taxon>Chaetocerotales</taxon>
        <taxon>Chaetocerotaceae</taxon>
        <taxon>Chaetoceros</taxon>
    </lineage>
</organism>
<keyword evidence="2" id="KW-0677">Repeat</keyword>
<keyword evidence="4" id="KW-0539">Nucleus</keyword>
<feature type="compositionally biased region" description="Polar residues" evidence="6">
    <location>
        <begin position="119"/>
        <end position="134"/>
    </location>
</feature>
<gene>
    <name evidence="8" type="ORF">CDEB00056_LOCUS4690</name>
</gene>
<feature type="domain" description="RRM" evidence="7">
    <location>
        <begin position="340"/>
        <end position="439"/>
    </location>
</feature>
<accession>A0A7S3PYQ9</accession>
<dbReference type="Pfam" id="PF00076">
    <property type="entry name" value="RRM_1"/>
    <property type="match status" value="3"/>
</dbReference>
<evidence type="ECO:0000313" key="8">
    <source>
        <dbReference type="EMBL" id="CAE0459849.1"/>
    </source>
</evidence>
<dbReference type="SMART" id="SM00360">
    <property type="entry name" value="RRM"/>
    <property type="match status" value="3"/>
</dbReference>